<evidence type="ECO:0000313" key="2">
    <source>
        <dbReference type="EMBL" id="CAB4347355.1"/>
    </source>
</evidence>
<reference evidence="2" key="1">
    <citation type="submission" date="2020-05" db="EMBL/GenBank/DDBJ databases">
        <authorList>
            <person name="Chiriac C."/>
            <person name="Salcher M."/>
            <person name="Ghai R."/>
            <person name="Kavagutti S V."/>
        </authorList>
    </citation>
    <scope>NUCLEOTIDE SEQUENCE</scope>
</reference>
<feature type="transmembrane region" description="Helical" evidence="1">
    <location>
        <begin position="215"/>
        <end position="234"/>
    </location>
</feature>
<dbReference type="EMBL" id="CAESAO010000213">
    <property type="protein sequence ID" value="CAB4347355.1"/>
    <property type="molecule type" value="Genomic_DNA"/>
</dbReference>
<evidence type="ECO:0000256" key="1">
    <source>
        <dbReference type="SAM" id="Phobius"/>
    </source>
</evidence>
<keyword evidence="1" id="KW-1133">Transmembrane helix</keyword>
<protein>
    <submittedName>
        <fullName evidence="2">Unannotated protein</fullName>
    </submittedName>
</protein>
<dbReference type="AlphaFoldDB" id="A0A6J5ZZ23"/>
<proteinExistence type="predicted"/>
<accession>A0A6J5ZZ23</accession>
<dbReference type="InterPro" id="IPR021315">
    <property type="entry name" value="Gap/Sap"/>
</dbReference>
<feature type="transmembrane region" description="Helical" evidence="1">
    <location>
        <begin position="73"/>
        <end position="89"/>
    </location>
</feature>
<organism evidence="2">
    <name type="scientific">freshwater metagenome</name>
    <dbReference type="NCBI Taxonomy" id="449393"/>
    <lineage>
        <taxon>unclassified sequences</taxon>
        <taxon>metagenomes</taxon>
        <taxon>ecological metagenomes</taxon>
    </lineage>
</organism>
<dbReference type="Pfam" id="PF11139">
    <property type="entry name" value="SfLAP"/>
    <property type="match status" value="1"/>
</dbReference>
<sequence>MLQILLYAIGSAFFPALLAGVSVILTRDRPAALLLAFYIGGMLVSISVGLILLEVAGSDANFGSSSSKSNPGFEIGAAVVAFALSWLTGSKRGRALIDDWRGRRKSRKEAKEIKKHGEVQEAKDPWTVRVLDRGSVLLAFVAGMILNLPGPFYLFALADIAEAKYSTVEAVALVVVFNLIMFMLAEVPLIGYWINPKETQDRVERFSRWLESNGLRIISVFAALWGLSSLFKGVKDLLG</sequence>
<feature type="transmembrane region" description="Helical" evidence="1">
    <location>
        <begin position="32"/>
        <end position="53"/>
    </location>
</feature>
<gene>
    <name evidence="2" type="ORF">UFOPK3522_01658</name>
    <name evidence="3" type="ORF">UFOPK4175_00241</name>
</gene>
<feature type="transmembrane region" description="Helical" evidence="1">
    <location>
        <begin position="6"/>
        <end position="25"/>
    </location>
</feature>
<keyword evidence="1" id="KW-0472">Membrane</keyword>
<name>A0A6J5ZZ23_9ZZZZ</name>
<keyword evidence="1" id="KW-0812">Transmembrane</keyword>
<dbReference type="EMBL" id="CAFBPX010000025">
    <property type="protein sequence ID" value="CAB5030202.1"/>
    <property type="molecule type" value="Genomic_DNA"/>
</dbReference>
<evidence type="ECO:0000313" key="3">
    <source>
        <dbReference type="EMBL" id="CAB5030202.1"/>
    </source>
</evidence>
<feature type="transmembrane region" description="Helical" evidence="1">
    <location>
        <begin position="170"/>
        <end position="194"/>
    </location>
</feature>
<feature type="transmembrane region" description="Helical" evidence="1">
    <location>
        <begin position="136"/>
        <end position="158"/>
    </location>
</feature>